<feature type="transmembrane region" description="Helical" evidence="1">
    <location>
        <begin position="43"/>
        <end position="62"/>
    </location>
</feature>
<feature type="transmembrane region" description="Helical" evidence="1">
    <location>
        <begin position="127"/>
        <end position="157"/>
    </location>
</feature>
<evidence type="ECO:0000313" key="3">
    <source>
        <dbReference type="Proteomes" id="UP000199651"/>
    </source>
</evidence>
<evidence type="ECO:0000313" key="2">
    <source>
        <dbReference type="EMBL" id="SDP84482.1"/>
    </source>
</evidence>
<keyword evidence="1" id="KW-0472">Membrane</keyword>
<gene>
    <name evidence="2" type="ORF">SAMN05192558_1173</name>
</gene>
<proteinExistence type="predicted"/>
<feature type="transmembrane region" description="Helical" evidence="1">
    <location>
        <begin position="201"/>
        <end position="227"/>
    </location>
</feature>
<feature type="transmembrane region" description="Helical" evidence="1">
    <location>
        <begin position="82"/>
        <end position="106"/>
    </location>
</feature>
<organism evidence="2 3">
    <name type="scientific">Actinokineospora alba</name>
    <dbReference type="NCBI Taxonomy" id="504798"/>
    <lineage>
        <taxon>Bacteria</taxon>
        <taxon>Bacillati</taxon>
        <taxon>Actinomycetota</taxon>
        <taxon>Actinomycetes</taxon>
        <taxon>Pseudonocardiales</taxon>
        <taxon>Pseudonocardiaceae</taxon>
        <taxon>Actinokineospora</taxon>
    </lineage>
</organism>
<dbReference type="Proteomes" id="UP000199651">
    <property type="component" value="Unassembled WGS sequence"/>
</dbReference>
<protein>
    <submittedName>
        <fullName evidence="2">ABC-2 type transport system permease protein</fullName>
    </submittedName>
</protein>
<keyword evidence="1" id="KW-0812">Transmembrane</keyword>
<name>A0A1H0W1B9_9PSEU</name>
<feature type="transmembrane region" description="Helical" evidence="1">
    <location>
        <begin position="247"/>
        <end position="268"/>
    </location>
</feature>
<dbReference type="EMBL" id="FNJB01000017">
    <property type="protein sequence ID" value="SDP84482.1"/>
    <property type="molecule type" value="Genomic_DNA"/>
</dbReference>
<dbReference type="STRING" id="504798.SAMN05421871_1073"/>
<dbReference type="AlphaFoldDB" id="A0A1H0W1B9"/>
<keyword evidence="1" id="KW-1133">Transmembrane helix</keyword>
<accession>A0A1H0W1B9</accession>
<dbReference type="Pfam" id="PF12730">
    <property type="entry name" value="ABC2_membrane_4"/>
    <property type="match status" value="1"/>
</dbReference>
<sequence length="273" mass="28604">MKTVTTTISALPPRLDLPPDAGGGFLGAVRSEWTKLRTVASTWWTLAAATTLLLGGMAIAAVSTRSQHADGNPAAFTSSAPFITGEVMAYLVQWSIVILSVLMVTAEYQSGSIRNTLQWVPDRARMLLSKVAVLVPLLLVLGMVFGAVGLGIAILGLGEFGEAFTTDDAYNVVVGVALYLPMLGVFALGLAAALRGAAQTISIIFVVLLILPLMLPAIGLETVAAYLPGDAGVNLMRGTSHPIYPRPVGGLIVLAWSLTSLATGYLALRKRDT</sequence>
<feature type="transmembrane region" description="Helical" evidence="1">
    <location>
        <begin position="169"/>
        <end position="194"/>
    </location>
</feature>
<reference evidence="3" key="1">
    <citation type="submission" date="2016-10" db="EMBL/GenBank/DDBJ databases">
        <authorList>
            <person name="Varghese N."/>
            <person name="Submissions S."/>
        </authorList>
    </citation>
    <scope>NUCLEOTIDE SEQUENCE [LARGE SCALE GENOMIC DNA]</scope>
    <source>
        <strain evidence="3">IBRC-M 10655</strain>
    </source>
</reference>
<keyword evidence="3" id="KW-1185">Reference proteome</keyword>
<evidence type="ECO:0000256" key="1">
    <source>
        <dbReference type="SAM" id="Phobius"/>
    </source>
</evidence>